<keyword evidence="3" id="KW-0472">Membrane</keyword>
<evidence type="ECO:0000313" key="5">
    <source>
        <dbReference type="EMBL" id="QEH33580.1"/>
    </source>
</evidence>
<dbReference type="KEGG" id="agv:OJF2_20820"/>
<proteinExistence type="inferred from homology"/>
<dbReference type="SMART" id="SM00244">
    <property type="entry name" value="PHB"/>
    <property type="match status" value="1"/>
</dbReference>
<dbReference type="InterPro" id="IPR001107">
    <property type="entry name" value="Band_7"/>
</dbReference>
<keyword evidence="3" id="KW-0812">Transmembrane</keyword>
<dbReference type="SUPFAM" id="SSF117892">
    <property type="entry name" value="Band 7/SPFH domain"/>
    <property type="match status" value="1"/>
</dbReference>
<comment type="similarity">
    <text evidence="2">Belongs to the band 7/mec-2 family.</text>
</comment>
<dbReference type="Proteomes" id="UP000324233">
    <property type="component" value="Chromosome"/>
</dbReference>
<dbReference type="InterPro" id="IPR043202">
    <property type="entry name" value="Band-7_stomatin-like"/>
</dbReference>
<evidence type="ECO:0000256" key="3">
    <source>
        <dbReference type="SAM" id="Phobius"/>
    </source>
</evidence>
<feature type="transmembrane region" description="Helical" evidence="3">
    <location>
        <begin position="29"/>
        <end position="62"/>
    </location>
</feature>
<keyword evidence="5" id="KW-0378">Hydrolase</keyword>
<organism evidence="5 6">
    <name type="scientific">Aquisphaera giovannonii</name>
    <dbReference type="NCBI Taxonomy" id="406548"/>
    <lineage>
        <taxon>Bacteria</taxon>
        <taxon>Pseudomonadati</taxon>
        <taxon>Planctomycetota</taxon>
        <taxon>Planctomycetia</taxon>
        <taxon>Isosphaerales</taxon>
        <taxon>Isosphaeraceae</taxon>
        <taxon>Aquisphaera</taxon>
    </lineage>
</organism>
<dbReference type="GO" id="GO:0006508">
    <property type="term" value="P:proteolysis"/>
    <property type="evidence" value="ECO:0007669"/>
    <property type="project" value="UniProtKB-KW"/>
</dbReference>
<evidence type="ECO:0000259" key="4">
    <source>
        <dbReference type="SMART" id="SM00244"/>
    </source>
</evidence>
<dbReference type="FunFam" id="3.30.479.30:FF:000004">
    <property type="entry name" value="Putative membrane protease family, stomatin"/>
    <property type="match status" value="1"/>
</dbReference>
<accession>A0A5B9W0Y1</accession>
<dbReference type="EMBL" id="CP042997">
    <property type="protein sequence ID" value="QEH33580.1"/>
    <property type="molecule type" value="Genomic_DNA"/>
</dbReference>
<keyword evidence="5" id="KW-0645">Protease</keyword>
<dbReference type="GO" id="GO:0098552">
    <property type="term" value="C:side of membrane"/>
    <property type="evidence" value="ECO:0007669"/>
    <property type="project" value="UniProtKB-ARBA"/>
</dbReference>
<dbReference type="Pfam" id="PF01145">
    <property type="entry name" value="Band_7"/>
    <property type="match status" value="1"/>
</dbReference>
<dbReference type="InterPro" id="IPR001972">
    <property type="entry name" value="Stomatin_HflK_fam"/>
</dbReference>
<name>A0A5B9W0Y1_9BACT</name>
<dbReference type="GO" id="GO:0008233">
    <property type="term" value="F:peptidase activity"/>
    <property type="evidence" value="ECO:0007669"/>
    <property type="project" value="UniProtKB-KW"/>
</dbReference>
<dbReference type="InterPro" id="IPR036013">
    <property type="entry name" value="Band_7/SPFH_dom_sf"/>
</dbReference>
<dbReference type="Gene3D" id="6.10.250.2090">
    <property type="match status" value="1"/>
</dbReference>
<dbReference type="GO" id="GO:0005886">
    <property type="term" value="C:plasma membrane"/>
    <property type="evidence" value="ECO:0007669"/>
    <property type="project" value="InterPro"/>
</dbReference>
<evidence type="ECO:0000256" key="2">
    <source>
        <dbReference type="ARBA" id="ARBA00008164"/>
    </source>
</evidence>
<dbReference type="PANTHER" id="PTHR10264">
    <property type="entry name" value="BAND 7 PROTEIN-RELATED"/>
    <property type="match status" value="1"/>
</dbReference>
<dbReference type="AlphaFoldDB" id="A0A5B9W0Y1"/>
<dbReference type="Gene3D" id="3.30.479.30">
    <property type="entry name" value="Band 7 domain"/>
    <property type="match status" value="1"/>
</dbReference>
<sequence>MPAGAVARSGLLELLTGPVTMVNYLSNLLFFGLLIVGAGITVAIASANVAFAVIFAIAWLLFDFILSSSIRLAAQWEKAVVFRLGRYHAIKGPGLFLVAPIIDEIRVVDTRVLAVNIPKQQVITRDNVPVTIDGVLFFRVSNAAEAIIMVQDYKYVISQYAQTSLRDVIGQMSLDQLLTEREEIARSIEKHVEHDTKGWGLEVTGLRIQDVDMPEELKKMMSRQASAEREKRATITKAEGDKEAAANLAIAARTMAESPGAMQLRTLQTIDGLGPTASNTVVLALPVDVIEGIGSLKTMLRHPSADTMPGPQA</sequence>
<keyword evidence="6" id="KW-1185">Reference proteome</keyword>
<reference evidence="5 6" key="1">
    <citation type="submission" date="2019-08" db="EMBL/GenBank/DDBJ databases">
        <title>Deep-cultivation of Planctomycetes and their phenomic and genomic characterization uncovers novel biology.</title>
        <authorList>
            <person name="Wiegand S."/>
            <person name="Jogler M."/>
            <person name="Boedeker C."/>
            <person name="Pinto D."/>
            <person name="Vollmers J."/>
            <person name="Rivas-Marin E."/>
            <person name="Kohn T."/>
            <person name="Peeters S.H."/>
            <person name="Heuer A."/>
            <person name="Rast P."/>
            <person name="Oberbeckmann S."/>
            <person name="Bunk B."/>
            <person name="Jeske O."/>
            <person name="Meyerdierks A."/>
            <person name="Storesund J.E."/>
            <person name="Kallscheuer N."/>
            <person name="Luecker S."/>
            <person name="Lage O.M."/>
            <person name="Pohl T."/>
            <person name="Merkel B.J."/>
            <person name="Hornburger P."/>
            <person name="Mueller R.-W."/>
            <person name="Bruemmer F."/>
            <person name="Labrenz M."/>
            <person name="Spormann A.M."/>
            <person name="Op den Camp H."/>
            <person name="Overmann J."/>
            <person name="Amann R."/>
            <person name="Jetten M.S.M."/>
            <person name="Mascher T."/>
            <person name="Medema M.H."/>
            <person name="Devos D.P."/>
            <person name="Kaster A.-K."/>
            <person name="Ovreas L."/>
            <person name="Rohde M."/>
            <person name="Galperin M.Y."/>
            <person name="Jogler C."/>
        </authorList>
    </citation>
    <scope>NUCLEOTIDE SEQUENCE [LARGE SCALE GENOMIC DNA]</scope>
    <source>
        <strain evidence="5 6">OJF2</strain>
    </source>
</reference>
<protein>
    <submittedName>
        <fullName evidence="5">Modulator of FtsH protease HflK</fullName>
    </submittedName>
</protein>
<comment type="subcellular location">
    <subcellularLocation>
        <location evidence="1">Membrane</location>
        <topology evidence="1">Single-pass membrane protein</topology>
    </subcellularLocation>
</comment>
<dbReference type="PRINTS" id="PR00721">
    <property type="entry name" value="STOMATIN"/>
</dbReference>
<dbReference type="PANTHER" id="PTHR10264:SF19">
    <property type="entry name" value="AT06885P-RELATED"/>
    <property type="match status" value="1"/>
</dbReference>
<evidence type="ECO:0000313" key="6">
    <source>
        <dbReference type="Proteomes" id="UP000324233"/>
    </source>
</evidence>
<gene>
    <name evidence="5" type="primary">hflK_1</name>
    <name evidence="5" type="ORF">OJF2_20820</name>
</gene>
<evidence type="ECO:0000256" key="1">
    <source>
        <dbReference type="ARBA" id="ARBA00004167"/>
    </source>
</evidence>
<keyword evidence="3" id="KW-1133">Transmembrane helix</keyword>
<feature type="domain" description="Band 7" evidence="4">
    <location>
        <begin position="68"/>
        <end position="225"/>
    </location>
</feature>